<dbReference type="OrthoDB" id="2363925at2"/>
<reference evidence="2 3" key="1">
    <citation type="submission" date="2017-12" db="EMBL/GenBank/DDBJ databases">
        <title>Sequencing the genomes of 1000 Actinobacteria strains.</title>
        <authorList>
            <person name="Klenk H.-P."/>
        </authorList>
    </citation>
    <scope>NUCLEOTIDE SEQUENCE [LARGE SCALE GENOMIC DNA]</scope>
    <source>
        <strain evidence="2 3">DSM 12806</strain>
    </source>
</reference>
<dbReference type="RefSeq" id="WP_101396076.1">
    <property type="nucleotide sequence ID" value="NZ_PJNE01000001.1"/>
</dbReference>
<evidence type="ECO:0000313" key="2">
    <source>
        <dbReference type="EMBL" id="PKW27688.1"/>
    </source>
</evidence>
<sequence length="169" mass="18293">MADVSDLLIDALDRVRETVHGLLDDLPEDRLATPPVDGANTVAWLVWHLTRVLDEHVADAFDLDVVWTSGGWYERFDLPFPASAHGYGQSSADVLAVRVPAADLRGYFDATYELVAGALRGLGEDDLDRVVDQGWDPPVTLAVRLVSALNDATQHVGQASYAAGILTRG</sequence>
<name>A0A2N3YLK7_9MICO</name>
<feature type="domain" description="DinB-like" evidence="1">
    <location>
        <begin position="11"/>
        <end position="159"/>
    </location>
</feature>
<dbReference type="InterPro" id="IPR034660">
    <property type="entry name" value="DinB/YfiT-like"/>
</dbReference>
<dbReference type="Proteomes" id="UP000233781">
    <property type="component" value="Unassembled WGS sequence"/>
</dbReference>
<evidence type="ECO:0000259" key="1">
    <source>
        <dbReference type="Pfam" id="PF12867"/>
    </source>
</evidence>
<dbReference type="Gene3D" id="1.20.120.450">
    <property type="entry name" value="dinb family like domain"/>
    <property type="match status" value="1"/>
</dbReference>
<dbReference type="Pfam" id="PF12867">
    <property type="entry name" value="DinB_2"/>
    <property type="match status" value="1"/>
</dbReference>
<protein>
    <submittedName>
        <fullName evidence="2">Putative damage-inducible protein DinB</fullName>
    </submittedName>
</protein>
<dbReference type="InterPro" id="IPR024775">
    <property type="entry name" value="DinB-like"/>
</dbReference>
<organism evidence="2 3">
    <name type="scientific">Phycicoccus duodecadis</name>
    <dbReference type="NCBI Taxonomy" id="173053"/>
    <lineage>
        <taxon>Bacteria</taxon>
        <taxon>Bacillati</taxon>
        <taxon>Actinomycetota</taxon>
        <taxon>Actinomycetes</taxon>
        <taxon>Micrococcales</taxon>
        <taxon>Intrasporangiaceae</taxon>
        <taxon>Phycicoccus</taxon>
    </lineage>
</organism>
<accession>A0A2N3YLK7</accession>
<dbReference type="AlphaFoldDB" id="A0A2N3YLK7"/>
<proteinExistence type="predicted"/>
<dbReference type="EMBL" id="PJNE01000001">
    <property type="protein sequence ID" value="PKW27688.1"/>
    <property type="molecule type" value="Genomic_DNA"/>
</dbReference>
<dbReference type="SUPFAM" id="SSF109854">
    <property type="entry name" value="DinB/YfiT-like putative metalloenzymes"/>
    <property type="match status" value="1"/>
</dbReference>
<evidence type="ECO:0000313" key="3">
    <source>
        <dbReference type="Proteomes" id="UP000233781"/>
    </source>
</evidence>
<dbReference type="NCBIfam" id="NF047843">
    <property type="entry name" value="MST_Rv0443"/>
    <property type="match status" value="1"/>
</dbReference>
<gene>
    <name evidence="2" type="ORF">ATL31_2539</name>
</gene>
<comment type="caution">
    <text evidence="2">The sequence shown here is derived from an EMBL/GenBank/DDBJ whole genome shotgun (WGS) entry which is preliminary data.</text>
</comment>
<keyword evidence="3" id="KW-1185">Reference proteome</keyword>